<dbReference type="Gene3D" id="3.90.230.10">
    <property type="entry name" value="Creatinase/methionine aminopeptidase superfamily"/>
    <property type="match status" value="1"/>
</dbReference>
<protein>
    <submittedName>
        <fullName evidence="3">Peptidase M24 family protein</fullName>
    </submittedName>
</protein>
<dbReference type="Proteomes" id="UP000230052">
    <property type="component" value="Unassembled WGS sequence"/>
</dbReference>
<dbReference type="Gene3D" id="3.40.350.10">
    <property type="entry name" value="Creatinase/prolidase N-terminal domain"/>
    <property type="match status" value="1"/>
</dbReference>
<dbReference type="Pfam" id="PF01321">
    <property type="entry name" value="Creatinase_N"/>
    <property type="match status" value="1"/>
</dbReference>
<reference evidence="3 4" key="1">
    <citation type="submission" date="2017-09" db="EMBL/GenBank/DDBJ databases">
        <title>Depth-based differentiation of microbial function through sediment-hosted aquifers and enrichment of novel symbionts in the deep terrestrial subsurface.</title>
        <authorList>
            <person name="Probst A.J."/>
            <person name="Ladd B."/>
            <person name="Jarett J.K."/>
            <person name="Geller-Mcgrath D.E."/>
            <person name="Sieber C.M."/>
            <person name="Emerson J.B."/>
            <person name="Anantharaman K."/>
            <person name="Thomas B.C."/>
            <person name="Malmstrom R."/>
            <person name="Stieglmeier M."/>
            <person name="Klingl A."/>
            <person name="Woyke T."/>
            <person name="Ryan C.M."/>
            <person name="Banfield J.F."/>
        </authorList>
    </citation>
    <scope>NUCLEOTIDE SEQUENCE [LARGE SCALE GENOMIC DNA]</scope>
    <source>
        <strain evidence="3">CG07_land_8_20_14_0_80_42_15</strain>
    </source>
</reference>
<dbReference type="Pfam" id="PF00557">
    <property type="entry name" value="Peptidase_M24"/>
    <property type="match status" value="1"/>
</dbReference>
<feature type="domain" description="Peptidase M24" evidence="1">
    <location>
        <begin position="136"/>
        <end position="338"/>
    </location>
</feature>
<proteinExistence type="predicted"/>
<dbReference type="InterPro" id="IPR050659">
    <property type="entry name" value="Peptidase_M24B"/>
</dbReference>
<dbReference type="InterPro" id="IPR000587">
    <property type="entry name" value="Creatinase_N"/>
</dbReference>
<dbReference type="PANTHER" id="PTHR46112">
    <property type="entry name" value="AMINOPEPTIDASE"/>
    <property type="match status" value="1"/>
</dbReference>
<name>A0A2J0KRT0_9BACT</name>
<dbReference type="EMBL" id="PEWV01000062">
    <property type="protein sequence ID" value="PIU41278.1"/>
    <property type="molecule type" value="Genomic_DNA"/>
</dbReference>
<dbReference type="PANTHER" id="PTHR46112:SF3">
    <property type="entry name" value="AMINOPEPTIDASE YPDF"/>
    <property type="match status" value="1"/>
</dbReference>
<dbReference type="SUPFAM" id="SSF53092">
    <property type="entry name" value="Creatinase/prolidase N-terminal domain"/>
    <property type="match status" value="1"/>
</dbReference>
<dbReference type="AlphaFoldDB" id="A0A2J0KRT0"/>
<dbReference type="InterPro" id="IPR036005">
    <property type="entry name" value="Creatinase/aminopeptidase-like"/>
</dbReference>
<dbReference type="InterPro" id="IPR000994">
    <property type="entry name" value="Pept_M24"/>
</dbReference>
<evidence type="ECO:0000259" key="2">
    <source>
        <dbReference type="Pfam" id="PF01321"/>
    </source>
</evidence>
<comment type="caution">
    <text evidence="3">The sequence shown here is derived from an EMBL/GenBank/DDBJ whole genome shotgun (WGS) entry which is preliminary data.</text>
</comment>
<dbReference type="SUPFAM" id="SSF55920">
    <property type="entry name" value="Creatinase/aminopeptidase"/>
    <property type="match status" value="1"/>
</dbReference>
<accession>A0A2J0KRT0</accession>
<dbReference type="InterPro" id="IPR029149">
    <property type="entry name" value="Creatin/AminoP/Spt16_N"/>
</dbReference>
<organism evidence="3 4">
    <name type="scientific">Candidatus Aquitaenariimonas noxiae</name>
    <dbReference type="NCBI Taxonomy" id="1974741"/>
    <lineage>
        <taxon>Bacteria</taxon>
        <taxon>Pseudomonadati</taxon>
        <taxon>Candidatus Omnitrophota</taxon>
        <taxon>Candidatus Aquitaenariimonas</taxon>
    </lineage>
</organism>
<feature type="domain" description="Creatinase N-terminal" evidence="2">
    <location>
        <begin position="5"/>
        <end position="128"/>
    </location>
</feature>
<gene>
    <name evidence="3" type="ORF">COS99_06170</name>
</gene>
<dbReference type="CDD" id="cd01092">
    <property type="entry name" value="APP-like"/>
    <property type="match status" value="1"/>
</dbReference>
<sequence length="350" mass="39095">MSFKIEKIRDILKEKKLDGFLVSNATNVSYLAESPITDSYLLLTKGKNILLTDFRYILEAQALKNFTTERIDVSFVDTIASVAGKLKLKRVGFEGRSISYSVYVKLKKALKKTVLIDTCDIVEKMRAVKERSEVGLLRKAVKVTEETFFYIRKTLRSGMTEEELKKRIAIYIKSHNGAEEAFSTIVASGPNAAKPHANATTRKIGRGEPIIIDFGVKFSGYNSDLTRTFYLGKMDSKFRKIYDIVLRAQEAAISFIRPGRIVSELDLAGRDVIKNAGFGKQFGHALGHGIGRDVHESPKIFKTAKGHLLMGMVLTVEPAVYIRGWGGVRIEDVVLVTKKGCEVLTDAIYK</sequence>
<evidence type="ECO:0000259" key="1">
    <source>
        <dbReference type="Pfam" id="PF00557"/>
    </source>
</evidence>
<evidence type="ECO:0000313" key="3">
    <source>
        <dbReference type="EMBL" id="PIU41278.1"/>
    </source>
</evidence>
<evidence type="ECO:0000313" key="4">
    <source>
        <dbReference type="Proteomes" id="UP000230052"/>
    </source>
</evidence>